<dbReference type="PANTHER" id="PTHR37157">
    <property type="entry name" value="PRION-LIKE-(Q/N-RICH) DOMAIN-BEARING PROTEIN 25"/>
    <property type="match status" value="1"/>
</dbReference>
<dbReference type="Pfam" id="PF01683">
    <property type="entry name" value="EB"/>
    <property type="match status" value="3"/>
</dbReference>
<gene>
    <name evidence="3" type="ORF">M513_04921</name>
    <name evidence="4" type="ORF">M514_04921</name>
</gene>
<dbReference type="Proteomes" id="UP000030758">
    <property type="component" value="Unassembled WGS sequence"/>
</dbReference>
<feature type="chain" id="PRO_5010405422" description="EGF-like domain-containing protein" evidence="1">
    <location>
        <begin position="32"/>
        <end position="413"/>
    </location>
</feature>
<name>A0A085NP39_9BILA</name>
<organism evidence="4">
    <name type="scientific">Trichuris suis</name>
    <name type="common">pig whipworm</name>
    <dbReference type="NCBI Taxonomy" id="68888"/>
    <lineage>
        <taxon>Eukaryota</taxon>
        <taxon>Metazoa</taxon>
        <taxon>Ecdysozoa</taxon>
        <taxon>Nematoda</taxon>
        <taxon>Enoplea</taxon>
        <taxon>Dorylaimia</taxon>
        <taxon>Trichinellida</taxon>
        <taxon>Trichuridae</taxon>
        <taxon>Trichuris</taxon>
    </lineage>
</organism>
<dbReference type="AlphaFoldDB" id="A0A085NP39"/>
<dbReference type="InterPro" id="IPR006149">
    <property type="entry name" value="EB_dom"/>
</dbReference>
<evidence type="ECO:0000313" key="5">
    <source>
        <dbReference type="Proteomes" id="UP000030764"/>
    </source>
</evidence>
<evidence type="ECO:0000256" key="1">
    <source>
        <dbReference type="SAM" id="SignalP"/>
    </source>
</evidence>
<dbReference type="EMBL" id="KL367483">
    <property type="protein sequence ID" value="KFD71235.1"/>
    <property type="molecule type" value="Genomic_DNA"/>
</dbReference>
<dbReference type="Proteomes" id="UP000030764">
    <property type="component" value="Unassembled WGS sequence"/>
</dbReference>
<feature type="signal peptide" evidence="1">
    <location>
        <begin position="1"/>
        <end position="31"/>
    </location>
</feature>
<dbReference type="SMART" id="SM00181">
    <property type="entry name" value="EGF"/>
    <property type="match status" value="4"/>
</dbReference>
<keyword evidence="5" id="KW-1185">Reference proteome</keyword>
<sequence length="413" mass="45162">MRHIVGGSEPSRFLCFLISCLLAPLLPVCLSIKSPCRGAAINDFCLSDEECNGLFTRCIDNRCNCPNDLEVFNIEENKKVCRPAPSEINAVCQSKCAPPLVCSNGHCICWNAKRVGNTCVVDCPPGESLVGQECKKAVQLGGLCNEDSDCVSAFSECKNKRCTCVAGSFNRGYSCVATCPDGSIPRSTCRKTLQVLPDAADFVQTMDTCPAGQMCMTYGKPNIGHCCPVFCPYGEADLTKSCAKGAPLSDRCPELTTHFCHKLESSFNAVKLCCARPCREPTSFFHSGRCYPLAHFGDACLINEQCEGGRHMTCKQGRCVCESGFEPYNGTFPTCKRRCPLNAMEIAQQCYRKTKLDQACFVDQQCPRNARCREGMCECDCPFKVGMKKACVNPDDPLNIDGFLKGFQSIFVG</sequence>
<proteinExistence type="predicted"/>
<accession>A0A085NP39</accession>
<feature type="domain" description="EGF-like" evidence="2">
    <location>
        <begin position="95"/>
        <end position="135"/>
    </location>
</feature>
<feature type="non-terminal residue" evidence="4">
    <location>
        <position position="413"/>
    </location>
</feature>
<reference evidence="4 5" key="1">
    <citation type="journal article" date="2014" name="Nat. Genet.">
        <title>Genome and transcriptome of the porcine whipworm Trichuris suis.</title>
        <authorList>
            <person name="Jex A.R."/>
            <person name="Nejsum P."/>
            <person name="Schwarz E.M."/>
            <person name="Hu L."/>
            <person name="Young N.D."/>
            <person name="Hall R.S."/>
            <person name="Korhonen P.K."/>
            <person name="Liao S."/>
            <person name="Thamsborg S."/>
            <person name="Xia J."/>
            <person name="Xu P."/>
            <person name="Wang S."/>
            <person name="Scheerlinck J.P."/>
            <person name="Hofmann A."/>
            <person name="Sternberg P.W."/>
            <person name="Wang J."/>
            <person name="Gasser R.B."/>
        </authorList>
    </citation>
    <scope>NUCLEOTIDE SEQUENCE [LARGE SCALE GENOMIC DNA]</scope>
    <source>
        <strain evidence="4">DCEP-RM93F</strain>
        <strain evidence="3">DCEP-RM93M</strain>
    </source>
</reference>
<dbReference type="PANTHER" id="PTHR37157:SF4">
    <property type="entry name" value="EB DOMAIN-CONTAINING PROTEIN"/>
    <property type="match status" value="1"/>
</dbReference>
<dbReference type="EMBL" id="KL363210">
    <property type="protein sequence ID" value="KFD54144.1"/>
    <property type="molecule type" value="Genomic_DNA"/>
</dbReference>
<protein>
    <recommendedName>
        <fullName evidence="2">EGF-like domain-containing protein</fullName>
    </recommendedName>
</protein>
<evidence type="ECO:0000313" key="4">
    <source>
        <dbReference type="EMBL" id="KFD71235.1"/>
    </source>
</evidence>
<keyword evidence="1" id="KW-0732">Signal</keyword>
<feature type="domain" description="EGF-like" evidence="2">
    <location>
        <begin position="359"/>
        <end position="392"/>
    </location>
</feature>
<dbReference type="InterPro" id="IPR000742">
    <property type="entry name" value="EGF"/>
</dbReference>
<feature type="domain" description="EGF-like" evidence="2">
    <location>
        <begin position="149"/>
        <end position="190"/>
    </location>
</feature>
<feature type="domain" description="EGF-like" evidence="2">
    <location>
        <begin position="299"/>
        <end position="336"/>
    </location>
</feature>
<evidence type="ECO:0000313" key="3">
    <source>
        <dbReference type="EMBL" id="KFD54144.1"/>
    </source>
</evidence>
<evidence type="ECO:0000259" key="2">
    <source>
        <dbReference type="SMART" id="SM00181"/>
    </source>
</evidence>